<dbReference type="PANTHER" id="PTHR23427:SF2">
    <property type="entry name" value="SURFEIT LOCUS PROTEIN 1"/>
    <property type="match status" value="1"/>
</dbReference>
<dbReference type="GO" id="GO:0033617">
    <property type="term" value="P:mitochondrial respiratory chain complex IV assembly"/>
    <property type="evidence" value="ECO:0007669"/>
    <property type="project" value="TreeGrafter"/>
</dbReference>
<comment type="similarity">
    <text evidence="5">Belongs to the SURF1 family.</text>
</comment>
<keyword evidence="7" id="KW-1185">Reference proteome</keyword>
<evidence type="ECO:0000256" key="4">
    <source>
        <dbReference type="ARBA" id="ARBA00023136"/>
    </source>
</evidence>
<dbReference type="InterPro" id="IPR045214">
    <property type="entry name" value="Surf1/Surf4"/>
</dbReference>
<dbReference type="OrthoDB" id="10040024at2759"/>
<dbReference type="CDD" id="cd06662">
    <property type="entry name" value="SURF1"/>
    <property type="match status" value="1"/>
</dbReference>
<proteinExistence type="inferred from homology"/>
<keyword evidence="3" id="KW-1133">Transmembrane helix</keyword>
<dbReference type="Pfam" id="PF02104">
    <property type="entry name" value="SURF1"/>
    <property type="match status" value="1"/>
</dbReference>
<dbReference type="Proteomes" id="UP000620104">
    <property type="component" value="Unassembled WGS sequence"/>
</dbReference>
<comment type="caution">
    <text evidence="6">The sequence shown here is derived from an EMBL/GenBank/DDBJ whole genome shotgun (WGS) entry which is preliminary data.</text>
</comment>
<dbReference type="EMBL" id="BLZA01000058">
    <property type="protein sequence ID" value="GHJ90312.1"/>
    <property type="molecule type" value="Genomic_DNA"/>
</dbReference>
<evidence type="ECO:0000313" key="7">
    <source>
        <dbReference type="Proteomes" id="UP000620104"/>
    </source>
</evidence>
<comment type="function">
    <text evidence="5">Probably involved in the biogenesis of the COX complex.</text>
</comment>
<keyword evidence="5" id="KW-0496">Mitochondrion</keyword>
<organism evidence="6 7">
    <name type="scientific">Naganishia liquefaciens</name>
    <dbReference type="NCBI Taxonomy" id="104408"/>
    <lineage>
        <taxon>Eukaryota</taxon>
        <taxon>Fungi</taxon>
        <taxon>Dikarya</taxon>
        <taxon>Basidiomycota</taxon>
        <taxon>Agaricomycotina</taxon>
        <taxon>Tremellomycetes</taxon>
        <taxon>Filobasidiales</taxon>
        <taxon>Filobasidiaceae</taxon>
        <taxon>Naganishia</taxon>
    </lineage>
</organism>
<evidence type="ECO:0000313" key="6">
    <source>
        <dbReference type="EMBL" id="GHJ90312.1"/>
    </source>
</evidence>
<accession>A0A8H3YJM4</accession>
<dbReference type="PROSITE" id="PS50895">
    <property type="entry name" value="SURF1"/>
    <property type="match status" value="1"/>
</dbReference>
<keyword evidence="4" id="KW-0472">Membrane</keyword>
<reference evidence="6" key="1">
    <citation type="submission" date="2020-07" db="EMBL/GenBank/DDBJ databases">
        <title>Draft Genome Sequence of a Deep-Sea Yeast, Naganishia (Cryptococcus) liquefaciens strain N6.</title>
        <authorList>
            <person name="Han Y.W."/>
            <person name="Kajitani R."/>
            <person name="Morimoto H."/>
            <person name="Parhat M."/>
            <person name="Tsubouchi H."/>
            <person name="Bakenova O."/>
            <person name="Ogata M."/>
            <person name="Argunhan B."/>
            <person name="Aoki R."/>
            <person name="Kajiwara S."/>
            <person name="Itoh T."/>
            <person name="Iwasaki H."/>
        </authorList>
    </citation>
    <scope>NUCLEOTIDE SEQUENCE</scope>
    <source>
        <strain evidence="6">N6</strain>
    </source>
</reference>
<dbReference type="GO" id="GO:0005743">
    <property type="term" value="C:mitochondrial inner membrane"/>
    <property type="evidence" value="ECO:0007669"/>
    <property type="project" value="UniProtKB-SubCell"/>
</dbReference>
<sequence length="299" mass="33219">MQSLVRPCLRTARPCRRVPAPVRHASTQYTTSSRNFRLTPTTAVLCFVPVLTGVLGVWQLQRLQWKLGLIDEVDEAMAKDPMILPDEINTAALPDYQFRRVLLKGHFADPPILLGPRVYEGAPGVNLIQPFIRSPSSPASQPSTVLVNRGFITTTRAQAIRQGSEKAPPPLGKRQGEEIVIEGMLKTPEDKGMFTPDNKVASNEWYWMDLDEMTRVAGADGKRMQPVIVDEIFDGKQVPGMLMAQGIPVGRPPVVELRNMHATYAATWLSLSALTSVMLARLIMKGRPVQAKNPRLRHL</sequence>
<dbReference type="PANTHER" id="PTHR23427">
    <property type="entry name" value="SURFEIT LOCUS PROTEIN"/>
    <property type="match status" value="1"/>
</dbReference>
<protein>
    <recommendedName>
        <fullName evidence="5">SURF1-like protein</fullName>
    </recommendedName>
</protein>
<evidence type="ECO:0000256" key="2">
    <source>
        <dbReference type="ARBA" id="ARBA00022692"/>
    </source>
</evidence>
<evidence type="ECO:0000256" key="1">
    <source>
        <dbReference type="ARBA" id="ARBA00004370"/>
    </source>
</evidence>
<name>A0A8H3YJM4_9TREE</name>
<dbReference type="InterPro" id="IPR002994">
    <property type="entry name" value="Surf1/Shy1"/>
</dbReference>
<keyword evidence="2" id="KW-0812">Transmembrane</keyword>
<evidence type="ECO:0000256" key="5">
    <source>
        <dbReference type="RuleBase" id="RU363076"/>
    </source>
</evidence>
<evidence type="ECO:0000256" key="3">
    <source>
        <dbReference type="ARBA" id="ARBA00022989"/>
    </source>
</evidence>
<comment type="subcellular location">
    <subcellularLocation>
        <location evidence="1">Membrane</location>
    </subcellularLocation>
    <subcellularLocation>
        <location evidence="5">Mitochondrion inner membrane</location>
        <topology evidence="5">Multi-pass membrane protein</topology>
    </subcellularLocation>
</comment>
<keyword evidence="5" id="KW-0999">Mitochondrion inner membrane</keyword>
<dbReference type="AlphaFoldDB" id="A0A8H3YJM4"/>
<gene>
    <name evidence="6" type="ORF">NliqN6_6714</name>
</gene>